<dbReference type="InterPro" id="IPR022049">
    <property type="entry name" value="FAM69_kinase_dom"/>
</dbReference>
<gene>
    <name evidence="6" type="primary">DIPK2B</name>
</gene>
<name>A0AAY5F6J1_ELEEL</name>
<evidence type="ECO:0000256" key="1">
    <source>
        <dbReference type="ARBA" id="ARBA00004613"/>
    </source>
</evidence>
<keyword evidence="4" id="KW-0732">Signal</keyword>
<reference evidence="6" key="3">
    <citation type="submission" date="2025-09" db="UniProtKB">
        <authorList>
            <consortium name="Ensembl"/>
        </authorList>
    </citation>
    <scope>IDENTIFICATION</scope>
</reference>
<evidence type="ECO:0000259" key="5">
    <source>
        <dbReference type="Pfam" id="PF12260"/>
    </source>
</evidence>
<evidence type="ECO:0000313" key="7">
    <source>
        <dbReference type="Proteomes" id="UP000314983"/>
    </source>
</evidence>
<reference evidence="6" key="2">
    <citation type="submission" date="2025-08" db="UniProtKB">
        <authorList>
            <consortium name="Ensembl"/>
        </authorList>
    </citation>
    <scope>IDENTIFICATION</scope>
</reference>
<evidence type="ECO:0000256" key="2">
    <source>
        <dbReference type="ARBA" id="ARBA00006338"/>
    </source>
</evidence>
<proteinExistence type="inferred from homology"/>
<dbReference type="GeneTree" id="ENSGT00520000055625"/>
<protein>
    <recommendedName>
        <fullName evidence="5">FAM69 protein-kinase domain-containing protein</fullName>
    </recommendedName>
</protein>
<dbReference type="PANTHER" id="PTHR32073">
    <property type="entry name" value="GH11358P"/>
    <property type="match status" value="1"/>
</dbReference>
<dbReference type="GO" id="GO:0005576">
    <property type="term" value="C:extracellular region"/>
    <property type="evidence" value="ECO:0007669"/>
    <property type="project" value="UniProtKB-SubCell"/>
</dbReference>
<keyword evidence="7" id="KW-1185">Reference proteome</keyword>
<dbReference type="GeneID" id="113574360"/>
<dbReference type="Pfam" id="PF12260">
    <property type="entry name" value="PIP49_C"/>
    <property type="match status" value="1"/>
</dbReference>
<dbReference type="Proteomes" id="UP000314983">
    <property type="component" value="Chromosome 25"/>
</dbReference>
<comment type="similarity">
    <text evidence="2">Belongs to the DIPK family.</text>
</comment>
<accession>A0AAY5F6J1</accession>
<dbReference type="RefSeq" id="XP_026861010.2">
    <property type="nucleotide sequence ID" value="XM_027005209.2"/>
</dbReference>
<organism evidence="6 7">
    <name type="scientific">Electrophorus electricus</name>
    <name type="common">Electric eel</name>
    <name type="synonym">Gymnotus electricus</name>
    <dbReference type="NCBI Taxonomy" id="8005"/>
    <lineage>
        <taxon>Eukaryota</taxon>
        <taxon>Metazoa</taxon>
        <taxon>Chordata</taxon>
        <taxon>Craniata</taxon>
        <taxon>Vertebrata</taxon>
        <taxon>Euteleostomi</taxon>
        <taxon>Actinopterygii</taxon>
        <taxon>Neopterygii</taxon>
        <taxon>Teleostei</taxon>
        <taxon>Ostariophysi</taxon>
        <taxon>Gymnotiformes</taxon>
        <taxon>Gymnotoidei</taxon>
        <taxon>Gymnotidae</taxon>
        <taxon>Electrophorus</taxon>
    </lineage>
</organism>
<dbReference type="PANTHER" id="PTHR32073:SF8">
    <property type="entry name" value="DIVERGENT PROTEIN KINASE DOMAIN 2B"/>
    <property type="match status" value="1"/>
</dbReference>
<reference evidence="6 7" key="1">
    <citation type="submission" date="2020-05" db="EMBL/GenBank/DDBJ databases">
        <title>Electrophorus electricus (electric eel) genome, fEleEle1, primary haplotype.</title>
        <authorList>
            <person name="Myers G."/>
            <person name="Meyer A."/>
            <person name="Fedrigo O."/>
            <person name="Formenti G."/>
            <person name="Rhie A."/>
            <person name="Tracey A."/>
            <person name="Sims Y."/>
            <person name="Jarvis E.D."/>
        </authorList>
    </citation>
    <scope>NUCLEOTIDE SEQUENCE [LARGE SCALE GENOMIC DNA]</scope>
</reference>
<keyword evidence="3" id="KW-0964">Secreted</keyword>
<sequence length="470" mass="52367">MGFLWRCGDQKLGLRGRQYSSHRPRSANCSMWRGFLKAPGGPDHGGMAVSGLARAGTAQPWLLACFLLFMPLLMGLNPSASTQQKSNSFGRQFLGLDKCSVCVGTSICKKLLKEEIRFEKWLPPRLPPADRTSYEGTYTDDSESWRPVVLSRLVPPHLQELADRGICRSVGRKACSIEAVLRATPRFQSWARSNLLQPGMVQGLATPMLRCPSQRLLDRIVRRYFEVADVGSAQMKHFASKDKLRLLYTLAVSQQPLIQQMFPGTEGWPFPRYHGSCGRLVVWAASRPLTGLYASPLVRRADAAYQLLHTTQSLASNSLRFNLYYTRVSPTTFGITEDGRLSIMDASNIGIIDLQDGFSNEDPQANHTDVFSCLSGSCERPGPCTSVRLSQSFTLLCRHVLPELLLPGDVRPGGLPARAIAELAVCADPKHSDQRILKAVHILKKALQPFRPCNISYGYRYPECRYSDEF</sequence>
<evidence type="ECO:0000256" key="3">
    <source>
        <dbReference type="ARBA" id="ARBA00022525"/>
    </source>
</evidence>
<evidence type="ECO:0000313" key="6">
    <source>
        <dbReference type="Ensembl" id="ENSEEEP00000064615.1"/>
    </source>
</evidence>
<dbReference type="InterPro" id="IPR020519">
    <property type="entry name" value="DIPK2A/B"/>
</dbReference>
<dbReference type="AlphaFoldDB" id="A0AAY5F6J1"/>
<dbReference type="Ensembl" id="ENSEEET00000063931.1">
    <property type="protein sequence ID" value="ENSEEEP00000064615.1"/>
    <property type="gene ID" value="ENSEEEG00000027905.1"/>
</dbReference>
<evidence type="ECO:0000256" key="4">
    <source>
        <dbReference type="ARBA" id="ARBA00022729"/>
    </source>
</evidence>
<comment type="subcellular location">
    <subcellularLocation>
        <location evidence="1">Secreted</location>
    </subcellularLocation>
</comment>
<feature type="domain" description="FAM69 protein-kinase" evidence="5">
    <location>
        <begin position="247"/>
        <end position="409"/>
    </location>
</feature>